<evidence type="ECO:0000256" key="1">
    <source>
        <dbReference type="SAM" id="MobiDB-lite"/>
    </source>
</evidence>
<feature type="compositionally biased region" description="Polar residues" evidence="1">
    <location>
        <begin position="137"/>
        <end position="156"/>
    </location>
</feature>
<feature type="region of interest" description="Disordered" evidence="1">
    <location>
        <begin position="1"/>
        <end position="181"/>
    </location>
</feature>
<dbReference type="EMBL" id="JANPWB010000010">
    <property type="protein sequence ID" value="KAJ1135661.1"/>
    <property type="molecule type" value="Genomic_DNA"/>
</dbReference>
<name>A0AAV7Q5L6_PLEWA</name>
<dbReference type="Proteomes" id="UP001066276">
    <property type="component" value="Chromosome 6"/>
</dbReference>
<evidence type="ECO:0000313" key="2">
    <source>
        <dbReference type="EMBL" id="KAJ1135661.1"/>
    </source>
</evidence>
<feature type="compositionally biased region" description="Pro residues" evidence="1">
    <location>
        <begin position="8"/>
        <end position="19"/>
    </location>
</feature>
<sequence length="235" mass="23879">MHLAPYGLSPPPEIGPRGPPKSFLQAWGESRSRRTPATGALGVPPSLPLIVSSHLQPGSSADRCSAEEKARRGAPGNTGHRVALYRIPSPAGGGGEQDTPARKPRGRGRRIRPTSHSSAPGRGRPPGCPPGPQIPGNTTGSPTASGPLTWRAVSQNGDPPHSGGTPGPTSQRLADDPLLDVPGGAAVYRATAIAGSHSARSAGSAMPRGADQLQPPSSAPVAARDTPASWLHRGA</sequence>
<gene>
    <name evidence="2" type="ORF">NDU88_002099</name>
</gene>
<feature type="region of interest" description="Disordered" evidence="1">
    <location>
        <begin position="199"/>
        <end position="235"/>
    </location>
</feature>
<reference evidence="2" key="1">
    <citation type="journal article" date="2022" name="bioRxiv">
        <title>Sequencing and chromosome-scale assembly of the giantPleurodeles waltlgenome.</title>
        <authorList>
            <person name="Brown T."/>
            <person name="Elewa A."/>
            <person name="Iarovenko S."/>
            <person name="Subramanian E."/>
            <person name="Araus A.J."/>
            <person name="Petzold A."/>
            <person name="Susuki M."/>
            <person name="Suzuki K.-i.T."/>
            <person name="Hayashi T."/>
            <person name="Toyoda A."/>
            <person name="Oliveira C."/>
            <person name="Osipova E."/>
            <person name="Leigh N.D."/>
            <person name="Simon A."/>
            <person name="Yun M.H."/>
        </authorList>
    </citation>
    <scope>NUCLEOTIDE SEQUENCE</scope>
    <source>
        <strain evidence="2">20211129_DDA</strain>
        <tissue evidence="2">Liver</tissue>
    </source>
</reference>
<feature type="compositionally biased region" description="Low complexity" evidence="1">
    <location>
        <begin position="157"/>
        <end position="170"/>
    </location>
</feature>
<feature type="compositionally biased region" description="Basic residues" evidence="1">
    <location>
        <begin position="102"/>
        <end position="113"/>
    </location>
</feature>
<organism evidence="2 3">
    <name type="scientific">Pleurodeles waltl</name>
    <name type="common">Iberian ribbed newt</name>
    <dbReference type="NCBI Taxonomy" id="8319"/>
    <lineage>
        <taxon>Eukaryota</taxon>
        <taxon>Metazoa</taxon>
        <taxon>Chordata</taxon>
        <taxon>Craniata</taxon>
        <taxon>Vertebrata</taxon>
        <taxon>Euteleostomi</taxon>
        <taxon>Amphibia</taxon>
        <taxon>Batrachia</taxon>
        <taxon>Caudata</taxon>
        <taxon>Salamandroidea</taxon>
        <taxon>Salamandridae</taxon>
        <taxon>Pleurodelinae</taxon>
        <taxon>Pleurodeles</taxon>
    </lineage>
</organism>
<accession>A0AAV7Q5L6</accession>
<proteinExistence type="predicted"/>
<evidence type="ECO:0000313" key="3">
    <source>
        <dbReference type="Proteomes" id="UP001066276"/>
    </source>
</evidence>
<dbReference type="AlphaFoldDB" id="A0AAV7Q5L6"/>
<comment type="caution">
    <text evidence="2">The sequence shown here is derived from an EMBL/GenBank/DDBJ whole genome shotgun (WGS) entry which is preliminary data.</text>
</comment>
<protein>
    <submittedName>
        <fullName evidence="2">Uncharacterized protein</fullName>
    </submittedName>
</protein>
<keyword evidence="3" id="KW-1185">Reference proteome</keyword>